<dbReference type="SMART" id="SM00847">
    <property type="entry name" value="HA2"/>
    <property type="match status" value="1"/>
</dbReference>
<dbReference type="GO" id="GO:0016787">
    <property type="term" value="F:hydrolase activity"/>
    <property type="evidence" value="ECO:0007669"/>
    <property type="project" value="UniProtKB-KW"/>
</dbReference>
<protein>
    <recommendedName>
        <fullName evidence="1">RNA helicase</fullName>
        <ecNumber evidence="1">3.6.4.13</ecNumber>
    </recommendedName>
</protein>
<reference evidence="9 10" key="1">
    <citation type="submission" date="2020-02" db="EMBL/GenBank/DDBJ databases">
        <authorList>
            <person name="Ferguson B K."/>
        </authorList>
    </citation>
    <scope>NUCLEOTIDE SEQUENCE [LARGE SCALE GENOMIC DNA]</scope>
</reference>
<dbReference type="Proteomes" id="UP000479190">
    <property type="component" value="Unassembled WGS sequence"/>
</dbReference>
<evidence type="ECO:0000313" key="9">
    <source>
        <dbReference type="EMBL" id="CAB0038307.1"/>
    </source>
</evidence>
<dbReference type="AlphaFoldDB" id="A0A6H5ILL1"/>
<keyword evidence="2" id="KW-0547">Nucleotide-binding</keyword>
<keyword evidence="10" id="KW-1185">Reference proteome</keyword>
<dbReference type="SMART" id="SM00487">
    <property type="entry name" value="DEXDc"/>
    <property type="match status" value="1"/>
</dbReference>
<dbReference type="GO" id="GO:0005524">
    <property type="term" value="F:ATP binding"/>
    <property type="evidence" value="ECO:0007669"/>
    <property type="project" value="UniProtKB-KW"/>
</dbReference>
<feature type="transmembrane region" description="Helical" evidence="6">
    <location>
        <begin position="15"/>
        <end position="34"/>
    </location>
</feature>
<dbReference type="CDD" id="cd18791">
    <property type="entry name" value="SF2_C_RHA"/>
    <property type="match status" value="1"/>
</dbReference>
<dbReference type="SMART" id="SM00490">
    <property type="entry name" value="HELICc"/>
    <property type="match status" value="1"/>
</dbReference>
<dbReference type="InterPro" id="IPR002464">
    <property type="entry name" value="DNA/RNA_helicase_DEAH_CS"/>
</dbReference>
<keyword evidence="3" id="KW-0378">Hydrolase</keyword>
<dbReference type="PROSITE" id="PS51194">
    <property type="entry name" value="HELICASE_CTER"/>
    <property type="match status" value="1"/>
</dbReference>
<dbReference type="GO" id="GO:0005737">
    <property type="term" value="C:cytoplasm"/>
    <property type="evidence" value="ECO:0007669"/>
    <property type="project" value="TreeGrafter"/>
</dbReference>
<dbReference type="EMBL" id="CADCXV010000902">
    <property type="protein sequence ID" value="CAB0038307.1"/>
    <property type="molecule type" value="Genomic_DNA"/>
</dbReference>
<gene>
    <name evidence="9" type="ORF">TBRA_LOCUS10093</name>
</gene>
<dbReference type="PROSITE" id="PS51192">
    <property type="entry name" value="HELICASE_ATP_BIND_1"/>
    <property type="match status" value="1"/>
</dbReference>
<accession>A0A6H5ILL1</accession>
<evidence type="ECO:0000256" key="6">
    <source>
        <dbReference type="SAM" id="Phobius"/>
    </source>
</evidence>
<dbReference type="InterPro" id="IPR001650">
    <property type="entry name" value="Helicase_C-like"/>
</dbReference>
<dbReference type="GO" id="GO:0003678">
    <property type="term" value="F:DNA helicase activity"/>
    <property type="evidence" value="ECO:0007669"/>
    <property type="project" value="TreeGrafter"/>
</dbReference>
<name>A0A6H5ILL1_9HYME</name>
<dbReference type="EC" id="3.6.4.13" evidence="1"/>
<evidence type="ECO:0000256" key="5">
    <source>
        <dbReference type="ARBA" id="ARBA00022840"/>
    </source>
</evidence>
<dbReference type="PANTHER" id="PTHR18934:SF257">
    <property type="entry name" value="ATP-DEPENDENT RNA HELICASE DHX30"/>
    <property type="match status" value="1"/>
</dbReference>
<keyword evidence="6" id="KW-1133">Transmembrane helix</keyword>
<keyword evidence="4" id="KW-0347">Helicase</keyword>
<dbReference type="PANTHER" id="PTHR18934">
    <property type="entry name" value="ATP-DEPENDENT RNA HELICASE"/>
    <property type="match status" value="1"/>
</dbReference>
<keyword evidence="6" id="KW-0812">Transmembrane</keyword>
<dbReference type="SUPFAM" id="SSF52540">
    <property type="entry name" value="P-loop containing nucleoside triphosphate hydrolases"/>
    <property type="match status" value="1"/>
</dbReference>
<dbReference type="InterPro" id="IPR027417">
    <property type="entry name" value="P-loop_NTPase"/>
</dbReference>
<dbReference type="Gene3D" id="1.20.120.1080">
    <property type="match status" value="1"/>
</dbReference>
<keyword evidence="6" id="KW-0472">Membrane</keyword>
<sequence>MLKDQLYRSLLTSKFNFVVFIYLFCKLFFNFIFIHREAILKELEENQAVVIKGDTGCGKTTQVPQFIMDYFAAKGKGGECNMIVTQPRRISAISLAQRIAYERQEKIGDVVGYQVRLLNALPKQNGAILFCTTGVLLKKLQSNLGLKGCSHIIVDEAHERSVDTDLLLVLLRRAMKENPELKVVVMSATINANLFQDFLGCKSIEVPGRLFPVKMHFIEDMVKLGISRPRVIEDEDGNKVFVDADAITDMIKYITDNKPPGAILVFLPGWTQIQKIQNNLENFTNADLRVIPLHSKINMKSQNTIFEKPPEGVRKIILATDIAETGITVPDVVYVIDSACHNQSRWYESKGLSAVDTHFVSQANIKQRKGRAGRVTEGESYHFITRDQYESLELYPKPEVLRVSLEKVVLDSKTYSHEKAVNFLGEMPQPPRLSAVNKAVMDLQQLGALDYDENLTALGKRIAMFTIHPKMSKAMVYSTIFHKNSIQLAIICRSLGFMDNVKAQLTPESVNYKAENYPSPFLTYYRKTHHMERRTILIRETSMISPVTVVLFSQGRVTGSLGFVGVARTARALAHRTTGDAVVFVGLALPLVEAFFMLALEHLLSLLLELQSGLVDVS</sequence>
<dbReference type="Pfam" id="PF00270">
    <property type="entry name" value="DEAD"/>
    <property type="match status" value="1"/>
</dbReference>
<dbReference type="OrthoDB" id="5600252at2759"/>
<feature type="domain" description="Helicase ATP-binding" evidence="7">
    <location>
        <begin position="40"/>
        <end position="208"/>
    </location>
</feature>
<dbReference type="InterPro" id="IPR014001">
    <property type="entry name" value="Helicase_ATP-bd"/>
</dbReference>
<evidence type="ECO:0000259" key="7">
    <source>
        <dbReference type="PROSITE" id="PS51192"/>
    </source>
</evidence>
<evidence type="ECO:0000256" key="4">
    <source>
        <dbReference type="ARBA" id="ARBA00022806"/>
    </source>
</evidence>
<dbReference type="InterPro" id="IPR011545">
    <property type="entry name" value="DEAD/DEAH_box_helicase_dom"/>
</dbReference>
<dbReference type="GO" id="GO:0002151">
    <property type="term" value="F:G-quadruplex RNA binding"/>
    <property type="evidence" value="ECO:0007669"/>
    <property type="project" value="TreeGrafter"/>
</dbReference>
<dbReference type="CDD" id="cd17917">
    <property type="entry name" value="DEXHc_RHA-like"/>
    <property type="match status" value="1"/>
</dbReference>
<dbReference type="Pfam" id="PF04408">
    <property type="entry name" value="WHD_HA2"/>
    <property type="match status" value="1"/>
</dbReference>
<dbReference type="InterPro" id="IPR007502">
    <property type="entry name" value="Helicase-assoc_dom"/>
</dbReference>
<dbReference type="Gene3D" id="3.40.50.300">
    <property type="entry name" value="P-loop containing nucleotide triphosphate hydrolases"/>
    <property type="match status" value="2"/>
</dbReference>
<dbReference type="GO" id="GO:0005634">
    <property type="term" value="C:nucleus"/>
    <property type="evidence" value="ECO:0007669"/>
    <property type="project" value="TreeGrafter"/>
</dbReference>
<feature type="domain" description="Helicase C-terminal" evidence="8">
    <location>
        <begin position="246"/>
        <end position="416"/>
    </location>
</feature>
<proteinExistence type="predicted"/>
<keyword evidence="5" id="KW-0067">ATP-binding</keyword>
<dbReference type="InterPro" id="IPR048333">
    <property type="entry name" value="HA2_WH"/>
</dbReference>
<dbReference type="PROSITE" id="PS00690">
    <property type="entry name" value="DEAH_ATP_HELICASE"/>
    <property type="match status" value="1"/>
</dbReference>
<organism evidence="9 10">
    <name type="scientific">Trichogramma brassicae</name>
    <dbReference type="NCBI Taxonomy" id="86971"/>
    <lineage>
        <taxon>Eukaryota</taxon>
        <taxon>Metazoa</taxon>
        <taxon>Ecdysozoa</taxon>
        <taxon>Arthropoda</taxon>
        <taxon>Hexapoda</taxon>
        <taxon>Insecta</taxon>
        <taxon>Pterygota</taxon>
        <taxon>Neoptera</taxon>
        <taxon>Endopterygota</taxon>
        <taxon>Hymenoptera</taxon>
        <taxon>Apocrita</taxon>
        <taxon>Proctotrupomorpha</taxon>
        <taxon>Chalcidoidea</taxon>
        <taxon>Trichogrammatidae</taxon>
        <taxon>Trichogramma</taxon>
    </lineage>
</organism>
<evidence type="ECO:0000256" key="1">
    <source>
        <dbReference type="ARBA" id="ARBA00012552"/>
    </source>
</evidence>
<dbReference type="Pfam" id="PF00271">
    <property type="entry name" value="Helicase_C"/>
    <property type="match status" value="1"/>
</dbReference>
<evidence type="ECO:0000256" key="2">
    <source>
        <dbReference type="ARBA" id="ARBA00022741"/>
    </source>
</evidence>
<evidence type="ECO:0000313" key="10">
    <source>
        <dbReference type="Proteomes" id="UP000479190"/>
    </source>
</evidence>
<dbReference type="GO" id="GO:0003724">
    <property type="term" value="F:RNA helicase activity"/>
    <property type="evidence" value="ECO:0007669"/>
    <property type="project" value="UniProtKB-EC"/>
</dbReference>
<evidence type="ECO:0000256" key="3">
    <source>
        <dbReference type="ARBA" id="ARBA00022801"/>
    </source>
</evidence>
<evidence type="ECO:0000259" key="8">
    <source>
        <dbReference type="PROSITE" id="PS51194"/>
    </source>
</evidence>